<sequence length="70" mass="7540">MVDEGLEVVFSKCTCTVTRPDQVCIATATCENGQFVIFAREPLDLNAALTGLKEHRTKNADHGTATLSEA</sequence>
<dbReference type="AlphaFoldDB" id="A0A8T8SUG6"/>
<gene>
    <name evidence="1" type="ORF">A4X03_0g6829</name>
</gene>
<protein>
    <submittedName>
        <fullName evidence="1">Uncharacterized protein</fullName>
    </submittedName>
</protein>
<comment type="caution">
    <text evidence="1">The sequence shown here is derived from an EMBL/GenBank/DDBJ whole genome shotgun (WGS) entry which is preliminary data.</text>
</comment>
<reference evidence="1" key="1">
    <citation type="submission" date="2016-04" db="EMBL/GenBank/DDBJ databases">
        <authorList>
            <person name="Nguyen H.D."/>
            <person name="Kesanakurti P."/>
            <person name="Cullis J."/>
            <person name="Levesque C.A."/>
            <person name="Hambleton S."/>
        </authorList>
    </citation>
    <scope>NUCLEOTIDE SEQUENCE</scope>
    <source>
        <strain evidence="1">DAOMC 238032</strain>
    </source>
</reference>
<dbReference type="Proteomes" id="UP000077671">
    <property type="component" value="Unassembled WGS sequence"/>
</dbReference>
<organism evidence="1 2">
    <name type="scientific">Tilletia caries</name>
    <name type="common">wheat bunt fungus</name>
    <dbReference type="NCBI Taxonomy" id="13290"/>
    <lineage>
        <taxon>Eukaryota</taxon>
        <taxon>Fungi</taxon>
        <taxon>Dikarya</taxon>
        <taxon>Basidiomycota</taxon>
        <taxon>Ustilaginomycotina</taxon>
        <taxon>Exobasidiomycetes</taxon>
        <taxon>Tilletiales</taxon>
        <taxon>Tilletiaceae</taxon>
        <taxon>Tilletia</taxon>
    </lineage>
</organism>
<proteinExistence type="predicted"/>
<reference evidence="1" key="2">
    <citation type="journal article" date="2019" name="IMA Fungus">
        <title>Genome sequencing and comparison of five Tilletia species to identify candidate genes for the detection of regulated species infecting wheat.</title>
        <authorList>
            <person name="Nguyen H.D.T."/>
            <person name="Sultana T."/>
            <person name="Kesanakurti P."/>
            <person name="Hambleton S."/>
        </authorList>
    </citation>
    <scope>NUCLEOTIDE SEQUENCE</scope>
    <source>
        <strain evidence="1">DAOMC 238032</strain>
    </source>
</reference>
<name>A0A8T8SUG6_9BASI</name>
<dbReference type="EMBL" id="LWDD02001417">
    <property type="protein sequence ID" value="KAE8248256.1"/>
    <property type="molecule type" value="Genomic_DNA"/>
</dbReference>
<accession>A0A8T8SUG6</accession>
<evidence type="ECO:0000313" key="2">
    <source>
        <dbReference type="Proteomes" id="UP000077671"/>
    </source>
</evidence>
<evidence type="ECO:0000313" key="1">
    <source>
        <dbReference type="EMBL" id="KAE8248256.1"/>
    </source>
</evidence>